<comment type="caution">
    <text evidence="1">The sequence shown here is derived from an EMBL/GenBank/DDBJ whole genome shotgun (WGS) entry which is preliminary data.</text>
</comment>
<evidence type="ECO:0000313" key="1">
    <source>
        <dbReference type="EMBL" id="KXG46859.1"/>
    </source>
</evidence>
<dbReference type="Proteomes" id="UP000070168">
    <property type="component" value="Unassembled WGS sequence"/>
</dbReference>
<dbReference type="InterPro" id="IPR021838">
    <property type="entry name" value="DUF3431"/>
</dbReference>
<dbReference type="PANTHER" id="PTHR37490:SF2">
    <property type="match status" value="1"/>
</dbReference>
<organism evidence="1 2">
    <name type="scientific">Penicillium patulum</name>
    <name type="common">Penicillium griseofulvum</name>
    <dbReference type="NCBI Taxonomy" id="5078"/>
    <lineage>
        <taxon>Eukaryota</taxon>
        <taxon>Fungi</taxon>
        <taxon>Dikarya</taxon>
        <taxon>Ascomycota</taxon>
        <taxon>Pezizomycotina</taxon>
        <taxon>Eurotiomycetes</taxon>
        <taxon>Eurotiomycetidae</taxon>
        <taxon>Eurotiales</taxon>
        <taxon>Aspergillaceae</taxon>
        <taxon>Penicillium</taxon>
    </lineage>
</organism>
<dbReference type="EMBL" id="LHQR01000067">
    <property type="protein sequence ID" value="KXG46859.1"/>
    <property type="molecule type" value="Genomic_DNA"/>
</dbReference>
<keyword evidence="2" id="KW-1185">Reference proteome</keyword>
<dbReference type="STRING" id="5078.A0A135LD17"/>
<dbReference type="GeneID" id="63706618"/>
<sequence>MSSRRETDLLIPHSTRGREVSAYLSYIIDYYDKLPPFSIFLHAGESQRHNDLFGLKTKAVLDNLRLEAVEAKGYVNLRCQHSPGCPTHVHPNNPTELDIKNHDTRAYFAQIYKGIFGDVPVPDAIGGICCAQFAVSRDQIRRRPKSDYIRMMNWVDKGSKETVDDYGVGWVFEVVWHVVFSMEDVQYVALWNPIKQCTDKSLAALCMSSVVAIITDGVDLCPRVKP</sequence>
<accession>A0A135LD17</accession>
<dbReference type="OMA" id="QWHNDVG"/>
<dbReference type="AlphaFoldDB" id="A0A135LD17"/>
<dbReference type="OrthoDB" id="426718at2759"/>
<evidence type="ECO:0000313" key="2">
    <source>
        <dbReference type="Proteomes" id="UP000070168"/>
    </source>
</evidence>
<reference evidence="1 2" key="1">
    <citation type="journal article" date="2016" name="BMC Genomics">
        <title>Genome sequencing and secondary metabolism of the postharvest pathogen Penicillium griseofulvum.</title>
        <authorList>
            <person name="Banani H."/>
            <person name="Marcet-Houben M."/>
            <person name="Ballester A.R."/>
            <person name="Abbruscato P."/>
            <person name="Gonzalez-Candelas L."/>
            <person name="Gabaldon T."/>
            <person name="Spadaro D."/>
        </authorList>
    </citation>
    <scope>NUCLEOTIDE SEQUENCE [LARGE SCALE GENOMIC DNA]</scope>
    <source>
        <strain evidence="1 2">PG3</strain>
    </source>
</reference>
<dbReference type="PANTHER" id="PTHR37490">
    <property type="entry name" value="EXPRESSED PROTEIN"/>
    <property type="match status" value="1"/>
</dbReference>
<dbReference type="RefSeq" id="XP_040645395.1">
    <property type="nucleotide sequence ID" value="XM_040791318.1"/>
</dbReference>
<protein>
    <submittedName>
        <fullName evidence="1">Uncharacterized protein</fullName>
    </submittedName>
</protein>
<name>A0A135LD17_PENPA</name>
<proteinExistence type="predicted"/>
<dbReference type="Pfam" id="PF11913">
    <property type="entry name" value="DUF3431"/>
    <property type="match status" value="1"/>
</dbReference>
<gene>
    <name evidence="1" type="ORF">PGRI_036050</name>
</gene>